<protein>
    <submittedName>
        <fullName evidence="2">Diguanylate cyclase with GAF sensor</fullName>
    </submittedName>
</protein>
<dbReference type="Pfam" id="PF13185">
    <property type="entry name" value="GAF_2"/>
    <property type="match status" value="1"/>
</dbReference>
<evidence type="ECO:0000313" key="2">
    <source>
        <dbReference type="EMBL" id="TCL63041.1"/>
    </source>
</evidence>
<dbReference type="Gene3D" id="3.30.450.40">
    <property type="match status" value="1"/>
</dbReference>
<dbReference type="SUPFAM" id="SSF55073">
    <property type="entry name" value="Nucleotide cyclase"/>
    <property type="match status" value="1"/>
</dbReference>
<dbReference type="InterPro" id="IPR000160">
    <property type="entry name" value="GGDEF_dom"/>
</dbReference>
<dbReference type="InterPro" id="IPR029016">
    <property type="entry name" value="GAF-like_dom_sf"/>
</dbReference>
<dbReference type="GO" id="GO:1902201">
    <property type="term" value="P:negative regulation of bacterial-type flagellum-dependent cell motility"/>
    <property type="evidence" value="ECO:0007669"/>
    <property type="project" value="TreeGrafter"/>
</dbReference>
<dbReference type="Proteomes" id="UP000295008">
    <property type="component" value="Unassembled WGS sequence"/>
</dbReference>
<dbReference type="CDD" id="cd01949">
    <property type="entry name" value="GGDEF"/>
    <property type="match status" value="1"/>
</dbReference>
<dbReference type="Gene3D" id="3.30.70.270">
    <property type="match status" value="1"/>
</dbReference>
<feature type="domain" description="GGDEF" evidence="1">
    <location>
        <begin position="224"/>
        <end position="368"/>
    </location>
</feature>
<keyword evidence="3" id="KW-1185">Reference proteome</keyword>
<accession>A0A4R1RB90</accession>
<proteinExistence type="predicted"/>
<dbReference type="InterPro" id="IPR050469">
    <property type="entry name" value="Diguanylate_Cyclase"/>
</dbReference>
<dbReference type="OrthoDB" id="1625460at2"/>
<dbReference type="PANTHER" id="PTHR45138:SF9">
    <property type="entry name" value="DIGUANYLATE CYCLASE DGCM-RELATED"/>
    <property type="match status" value="1"/>
</dbReference>
<dbReference type="SMART" id="SM00267">
    <property type="entry name" value="GGDEF"/>
    <property type="match status" value="1"/>
</dbReference>
<evidence type="ECO:0000313" key="3">
    <source>
        <dbReference type="Proteomes" id="UP000295008"/>
    </source>
</evidence>
<dbReference type="GO" id="GO:0043709">
    <property type="term" value="P:cell adhesion involved in single-species biofilm formation"/>
    <property type="evidence" value="ECO:0007669"/>
    <property type="project" value="TreeGrafter"/>
</dbReference>
<dbReference type="PROSITE" id="PS50887">
    <property type="entry name" value="GGDEF"/>
    <property type="match status" value="1"/>
</dbReference>
<evidence type="ECO:0000259" key="1">
    <source>
        <dbReference type="PROSITE" id="PS50887"/>
    </source>
</evidence>
<dbReference type="NCBIfam" id="TIGR00254">
    <property type="entry name" value="GGDEF"/>
    <property type="match status" value="1"/>
</dbReference>
<dbReference type="InterPro" id="IPR003018">
    <property type="entry name" value="GAF"/>
</dbReference>
<dbReference type="InterPro" id="IPR043128">
    <property type="entry name" value="Rev_trsase/Diguanyl_cyclase"/>
</dbReference>
<dbReference type="GO" id="GO:0005886">
    <property type="term" value="C:plasma membrane"/>
    <property type="evidence" value="ECO:0007669"/>
    <property type="project" value="TreeGrafter"/>
</dbReference>
<dbReference type="FunFam" id="3.30.70.270:FF:000001">
    <property type="entry name" value="Diguanylate cyclase domain protein"/>
    <property type="match status" value="1"/>
</dbReference>
<dbReference type="EMBL" id="SLUN01000022">
    <property type="protein sequence ID" value="TCL63041.1"/>
    <property type="molecule type" value="Genomic_DNA"/>
</dbReference>
<dbReference type="SMART" id="SM00065">
    <property type="entry name" value="GAF"/>
    <property type="match status" value="1"/>
</dbReference>
<name>A0A4R1RB90_HYDET</name>
<sequence>MTMDSANIDFYQRLFELENVFDGELDFAHLSKNILNTVIRETAAVSGIVYWIETVPNELKIKTISGIPTTHINGVTKVLRQPDGVLERTVRTPEALILNGLHESLPDAPELKGMAEFYRSLMMIPLSVQSKLLGLIILFKDQDAFTQNQFAVLNAFAPRIAVHLDNARLYQVTKETALENARLYVNLSKLYQHATTDPLTGLYNRNFLMQRIREEIKKARRFKQPLSILFVDLDYFKSVNEQYGHQVGDQLLTEFGDFIKKSVREYDVACRFGGEEFVILLPQTPAENAMILAERLRGNIVKRRFCADKQLAITASFGVHGLSETSDHSKLLDDEQLLLEIENLIGGADEALYRAKNDGRNKVILHQELA</sequence>
<organism evidence="2 3">
    <name type="scientific">Hydrogenispora ethanolica</name>
    <dbReference type="NCBI Taxonomy" id="1082276"/>
    <lineage>
        <taxon>Bacteria</taxon>
        <taxon>Bacillati</taxon>
        <taxon>Bacillota</taxon>
        <taxon>Hydrogenispora</taxon>
    </lineage>
</organism>
<dbReference type="GO" id="GO:0052621">
    <property type="term" value="F:diguanylate cyclase activity"/>
    <property type="evidence" value="ECO:0007669"/>
    <property type="project" value="TreeGrafter"/>
</dbReference>
<dbReference type="SUPFAM" id="SSF55781">
    <property type="entry name" value="GAF domain-like"/>
    <property type="match status" value="1"/>
</dbReference>
<dbReference type="AlphaFoldDB" id="A0A4R1RB90"/>
<reference evidence="2 3" key="1">
    <citation type="submission" date="2019-03" db="EMBL/GenBank/DDBJ databases">
        <title>Genomic Encyclopedia of Type Strains, Phase IV (KMG-IV): sequencing the most valuable type-strain genomes for metagenomic binning, comparative biology and taxonomic classification.</title>
        <authorList>
            <person name="Goeker M."/>
        </authorList>
    </citation>
    <scope>NUCLEOTIDE SEQUENCE [LARGE SCALE GENOMIC DNA]</scope>
    <source>
        <strain evidence="2 3">LX-B</strain>
    </source>
</reference>
<dbReference type="PANTHER" id="PTHR45138">
    <property type="entry name" value="REGULATORY COMPONENTS OF SENSORY TRANSDUCTION SYSTEM"/>
    <property type="match status" value="1"/>
</dbReference>
<dbReference type="InterPro" id="IPR029787">
    <property type="entry name" value="Nucleotide_cyclase"/>
</dbReference>
<dbReference type="Pfam" id="PF00990">
    <property type="entry name" value="GGDEF"/>
    <property type="match status" value="1"/>
</dbReference>
<gene>
    <name evidence="2" type="ORF">EDC14_102297</name>
</gene>
<comment type="caution">
    <text evidence="2">The sequence shown here is derived from an EMBL/GenBank/DDBJ whole genome shotgun (WGS) entry which is preliminary data.</text>
</comment>